<evidence type="ECO:0000313" key="10">
    <source>
        <dbReference type="Proteomes" id="UP000266385"/>
    </source>
</evidence>
<feature type="domain" description="Glycine transporter" evidence="8">
    <location>
        <begin position="14"/>
        <end position="87"/>
    </location>
</feature>
<keyword evidence="6 7" id="KW-0472">Membrane</keyword>
<dbReference type="GO" id="GO:0005886">
    <property type="term" value="C:plasma membrane"/>
    <property type="evidence" value="ECO:0007669"/>
    <property type="project" value="UniProtKB-SubCell"/>
</dbReference>
<feature type="transmembrane region" description="Helical" evidence="7">
    <location>
        <begin position="12"/>
        <end position="31"/>
    </location>
</feature>
<protein>
    <submittedName>
        <fullName evidence="9">Trimeric intracellular cation channel family protein</fullName>
    </submittedName>
</protein>
<keyword evidence="4 7" id="KW-0812">Transmembrane</keyword>
<dbReference type="PANTHER" id="PTHR30506">
    <property type="entry name" value="INNER MEMBRANE PROTEIN"/>
    <property type="match status" value="1"/>
</dbReference>
<feature type="transmembrane region" description="Helical" evidence="7">
    <location>
        <begin position="155"/>
        <end position="174"/>
    </location>
</feature>
<keyword evidence="3" id="KW-1003">Cell membrane</keyword>
<accession>A0A399RJX9</accession>
<name>A0A399RJX9_9PROT</name>
<comment type="caution">
    <text evidence="9">The sequence shown here is derived from an EMBL/GenBank/DDBJ whole genome shotgun (WGS) entry which is preliminary data.</text>
</comment>
<dbReference type="InterPro" id="IPR005115">
    <property type="entry name" value="Gly_transporter"/>
</dbReference>
<evidence type="ECO:0000313" key="9">
    <source>
        <dbReference type="EMBL" id="RIJ30035.1"/>
    </source>
</evidence>
<organism evidence="9 10">
    <name type="scientific">Henriciella mobilis</name>
    <dbReference type="NCBI Taxonomy" id="2305467"/>
    <lineage>
        <taxon>Bacteria</taxon>
        <taxon>Pseudomonadati</taxon>
        <taxon>Pseudomonadota</taxon>
        <taxon>Alphaproteobacteria</taxon>
        <taxon>Hyphomonadales</taxon>
        <taxon>Hyphomonadaceae</taxon>
        <taxon>Henriciella</taxon>
    </lineage>
</organism>
<comment type="subcellular location">
    <subcellularLocation>
        <location evidence="1">Cell membrane</location>
        <topology evidence="1">Multi-pass membrane protein</topology>
    </subcellularLocation>
</comment>
<dbReference type="PANTHER" id="PTHR30506:SF3">
    <property type="entry name" value="UPF0126 INNER MEMBRANE PROTEIN YADS-RELATED"/>
    <property type="match status" value="1"/>
</dbReference>
<comment type="similarity">
    <text evidence="2">Belongs to the UPF0126 family.</text>
</comment>
<dbReference type="RefSeq" id="WP_119375354.1">
    <property type="nucleotide sequence ID" value="NZ_QWFY01000002.1"/>
</dbReference>
<feature type="transmembrane region" description="Helical" evidence="7">
    <location>
        <begin position="122"/>
        <end position="143"/>
    </location>
</feature>
<evidence type="ECO:0000256" key="3">
    <source>
        <dbReference type="ARBA" id="ARBA00022475"/>
    </source>
</evidence>
<keyword evidence="5 7" id="KW-1133">Transmembrane helix</keyword>
<feature type="transmembrane region" description="Helical" evidence="7">
    <location>
        <begin position="180"/>
        <end position="203"/>
    </location>
</feature>
<evidence type="ECO:0000256" key="7">
    <source>
        <dbReference type="SAM" id="Phobius"/>
    </source>
</evidence>
<proteinExistence type="inferred from homology"/>
<dbReference type="EMBL" id="QWFX01000006">
    <property type="protein sequence ID" value="RIJ30035.1"/>
    <property type="molecule type" value="Genomic_DNA"/>
</dbReference>
<keyword evidence="10" id="KW-1185">Reference proteome</keyword>
<feature type="domain" description="Glycine transporter" evidence="8">
    <location>
        <begin position="98"/>
        <end position="171"/>
    </location>
</feature>
<reference evidence="9 10" key="1">
    <citation type="submission" date="2018-08" db="EMBL/GenBank/DDBJ databases">
        <title>Henriciella mobilis sp. nov., isolated from seawater.</title>
        <authorList>
            <person name="Cheng H."/>
            <person name="Wu Y.-H."/>
            <person name="Xu X.-W."/>
            <person name="Guo L.-L."/>
        </authorList>
    </citation>
    <scope>NUCLEOTIDE SEQUENCE [LARGE SCALE GENOMIC DNA]</scope>
    <source>
        <strain evidence="9 10">JN25</strain>
    </source>
</reference>
<feature type="transmembrane region" description="Helical" evidence="7">
    <location>
        <begin position="38"/>
        <end position="59"/>
    </location>
</feature>
<evidence type="ECO:0000256" key="1">
    <source>
        <dbReference type="ARBA" id="ARBA00004651"/>
    </source>
</evidence>
<dbReference type="Proteomes" id="UP000266385">
    <property type="component" value="Unassembled WGS sequence"/>
</dbReference>
<evidence type="ECO:0000256" key="2">
    <source>
        <dbReference type="ARBA" id="ARBA00008193"/>
    </source>
</evidence>
<evidence type="ECO:0000256" key="5">
    <source>
        <dbReference type="ARBA" id="ARBA00022989"/>
    </source>
</evidence>
<sequence length="208" mass="21728">MHKPPMSPDLLLSLADRIGVFVFAISGGVLAVRKQMDFLGVIVLAFLPAIGGGTLRDIILDEPVFWLNDTVTLLLAVAGGLAAFFFYRFVSRFRALRWPDAVGMSLFAVSGAAKAMALGHGFLVVLIMGAMTASAGGLIRDVVANEEPLVLKDGELYATCALAGSLVYFGAASLGLGETIAFAAGMTTAFMLRAGAILFGLSLPRAKG</sequence>
<evidence type="ECO:0000259" key="8">
    <source>
        <dbReference type="Pfam" id="PF03458"/>
    </source>
</evidence>
<gene>
    <name evidence="9" type="ORF">D1223_05090</name>
</gene>
<evidence type="ECO:0000256" key="6">
    <source>
        <dbReference type="ARBA" id="ARBA00023136"/>
    </source>
</evidence>
<feature type="transmembrane region" description="Helical" evidence="7">
    <location>
        <begin position="65"/>
        <end position="86"/>
    </location>
</feature>
<dbReference type="AlphaFoldDB" id="A0A399RJX9"/>
<evidence type="ECO:0000256" key="4">
    <source>
        <dbReference type="ARBA" id="ARBA00022692"/>
    </source>
</evidence>
<dbReference type="Pfam" id="PF03458">
    <property type="entry name" value="Gly_transporter"/>
    <property type="match status" value="2"/>
</dbReference>